<name>A4CMC6_ROBBH</name>
<dbReference type="PRINTS" id="PR00080">
    <property type="entry name" value="SDRFAMILY"/>
</dbReference>
<evidence type="ECO:0000313" key="2">
    <source>
        <dbReference type="EMBL" id="EAR14818.1"/>
    </source>
</evidence>
<protein>
    <submittedName>
        <fullName evidence="2">Uncharacterized protein</fullName>
    </submittedName>
</protein>
<dbReference type="Pfam" id="PF00106">
    <property type="entry name" value="adh_short"/>
    <property type="match status" value="1"/>
</dbReference>
<dbReference type="OrthoDB" id="5786478at2"/>
<gene>
    <name evidence="2" type="ordered locus">RB2501_10847</name>
</gene>
<dbReference type="Proteomes" id="UP000009049">
    <property type="component" value="Chromosome"/>
</dbReference>
<dbReference type="InterPro" id="IPR002347">
    <property type="entry name" value="SDR_fam"/>
</dbReference>
<dbReference type="RefSeq" id="WP_015754139.1">
    <property type="nucleotide sequence ID" value="NC_013222.1"/>
</dbReference>
<dbReference type="eggNOG" id="COG1028">
    <property type="taxonomic scope" value="Bacteria"/>
</dbReference>
<dbReference type="PANTHER" id="PTHR45458:SF1">
    <property type="entry name" value="SHORT CHAIN DEHYDROGENASE"/>
    <property type="match status" value="1"/>
</dbReference>
<evidence type="ECO:0000313" key="3">
    <source>
        <dbReference type="Proteomes" id="UP000009049"/>
    </source>
</evidence>
<dbReference type="EMBL" id="CP001712">
    <property type="protein sequence ID" value="EAR14818.1"/>
    <property type="molecule type" value="Genomic_DNA"/>
</dbReference>
<evidence type="ECO:0000256" key="1">
    <source>
        <dbReference type="RuleBase" id="RU000363"/>
    </source>
</evidence>
<dbReference type="HOGENOM" id="CLU_010194_9_1_10"/>
<dbReference type="PANTHER" id="PTHR45458">
    <property type="entry name" value="SHORT-CHAIN DEHYDROGENASE/REDUCTASE SDR"/>
    <property type="match status" value="1"/>
</dbReference>
<dbReference type="PRINTS" id="PR00081">
    <property type="entry name" value="GDHRDH"/>
</dbReference>
<organism evidence="2 3">
    <name type="scientific">Robiginitalea biformata (strain ATCC BAA-864 / DSM 15991 / KCTC 12146 / HTCC2501)</name>
    <dbReference type="NCBI Taxonomy" id="313596"/>
    <lineage>
        <taxon>Bacteria</taxon>
        <taxon>Pseudomonadati</taxon>
        <taxon>Bacteroidota</taxon>
        <taxon>Flavobacteriia</taxon>
        <taxon>Flavobacteriales</taxon>
        <taxon>Flavobacteriaceae</taxon>
        <taxon>Robiginitalea</taxon>
    </lineage>
</organism>
<accession>A4CMC6</accession>
<comment type="similarity">
    <text evidence="1">Belongs to the short-chain dehydrogenases/reductases (SDR) family.</text>
</comment>
<keyword evidence="3" id="KW-1185">Reference proteome</keyword>
<dbReference type="AlphaFoldDB" id="A4CMC6"/>
<dbReference type="KEGG" id="rbi:RB2501_10847"/>
<proteinExistence type="inferred from homology"/>
<sequence>MRNSHEKVGIITGASRGFGLSTAKLLAEIRNYQIIGTSTTGAHSCEHAQFSGFALNLSDPDSIRSFVSEMEGIELDFLVNNAGILLEEWDSTEITQELLRQTFEVNLFGTVALTEGLLPLLRPKAHIINVASDWGSFSGSSSPYQPHYKMSKAALNMYTKVLAERLVDRNIRVSSFDPGWIRTDMGGSQATRNPGEVALELLNLLESDAASGHFWHRGTVRDW</sequence>
<dbReference type="GO" id="GO:0016616">
    <property type="term" value="F:oxidoreductase activity, acting on the CH-OH group of donors, NAD or NADP as acceptor"/>
    <property type="evidence" value="ECO:0007669"/>
    <property type="project" value="TreeGrafter"/>
</dbReference>
<dbReference type="STRING" id="313596.RB2501_10847"/>
<dbReference type="InterPro" id="IPR036291">
    <property type="entry name" value="NAD(P)-bd_dom_sf"/>
</dbReference>
<dbReference type="Gene3D" id="3.40.50.720">
    <property type="entry name" value="NAD(P)-binding Rossmann-like Domain"/>
    <property type="match status" value="1"/>
</dbReference>
<reference evidence="2 3" key="1">
    <citation type="journal article" date="2009" name="J. Bacteriol.">
        <title>Complete genome sequence of Robiginitalea biformata HTCC2501.</title>
        <authorList>
            <person name="Oh H.M."/>
            <person name="Giovannoni S.J."/>
            <person name="Lee K."/>
            <person name="Ferriera S."/>
            <person name="Johnson J."/>
            <person name="Cho J.C."/>
        </authorList>
    </citation>
    <scope>NUCLEOTIDE SEQUENCE [LARGE SCALE GENOMIC DNA]</scope>
    <source>
        <strain evidence="3">ATCC BAA-864 / HTCC2501 / KCTC 12146</strain>
    </source>
</reference>
<dbReference type="SUPFAM" id="SSF51735">
    <property type="entry name" value="NAD(P)-binding Rossmann-fold domains"/>
    <property type="match status" value="1"/>
</dbReference>
<dbReference type="InterPro" id="IPR052184">
    <property type="entry name" value="SDR_enzymes"/>
</dbReference>